<sequence length="81" mass="8619">MAEAAAPMKSVMISYPKDTADSVIEQAKKDIENAGGKITHVYTIFKGFAAQAPAQVLEVNIASNGATIEEDQTYTTQGELV</sequence>
<dbReference type="GO" id="GO:0042144">
    <property type="term" value="P:vacuole fusion, non-autophagic"/>
    <property type="evidence" value="ECO:0007669"/>
    <property type="project" value="TreeGrafter"/>
</dbReference>
<dbReference type="GO" id="GO:0004866">
    <property type="term" value="F:endopeptidase inhibitor activity"/>
    <property type="evidence" value="ECO:0007669"/>
    <property type="project" value="TreeGrafter"/>
</dbReference>
<gene>
    <name evidence="2" type="ORF">CAC42_1383</name>
</gene>
<dbReference type="FunCoup" id="A0A2K1QG94">
    <property type="interactions" value="21"/>
</dbReference>
<keyword evidence="3" id="KW-1185">Reference proteome</keyword>
<proteinExistence type="inferred from homology"/>
<evidence type="ECO:0000313" key="2">
    <source>
        <dbReference type="EMBL" id="PNS13892.1"/>
    </source>
</evidence>
<dbReference type="InterPro" id="IPR037045">
    <property type="entry name" value="S8pro/Inhibitor_I9_sf"/>
</dbReference>
<dbReference type="PANTHER" id="PTHR28288">
    <property type="entry name" value="PROTEASE B INHIBITOR 2"/>
    <property type="match status" value="1"/>
</dbReference>
<accession>A0A2K1QG94</accession>
<dbReference type="AlphaFoldDB" id="A0A2K1QG94"/>
<comment type="caution">
    <text evidence="2">The sequence shown here is derived from an EMBL/GenBank/DDBJ whole genome shotgun (WGS) entry which is preliminary data.</text>
</comment>
<dbReference type="Proteomes" id="UP000243797">
    <property type="component" value="Unassembled WGS sequence"/>
</dbReference>
<dbReference type="EMBL" id="NKHZ01000089">
    <property type="protein sequence ID" value="PNS13892.1"/>
    <property type="molecule type" value="Genomic_DNA"/>
</dbReference>
<protein>
    <recommendedName>
        <fullName evidence="4">Inhibitor I9 domain-containing protein</fullName>
    </recommendedName>
</protein>
<evidence type="ECO:0000313" key="3">
    <source>
        <dbReference type="Proteomes" id="UP000243797"/>
    </source>
</evidence>
<dbReference type="SUPFAM" id="SSF54897">
    <property type="entry name" value="Protease propeptides/inhibitors"/>
    <property type="match status" value="1"/>
</dbReference>
<name>A0A2K1QG94_9PEZI</name>
<dbReference type="OrthoDB" id="3888684at2759"/>
<dbReference type="PANTHER" id="PTHR28288:SF1">
    <property type="entry name" value="INHIBITOR I9 DOMAIN-CONTAINING PROTEIN"/>
    <property type="match status" value="1"/>
</dbReference>
<evidence type="ECO:0008006" key="4">
    <source>
        <dbReference type="Google" id="ProtNLM"/>
    </source>
</evidence>
<reference evidence="2 3" key="1">
    <citation type="submission" date="2017-06" db="EMBL/GenBank/DDBJ databases">
        <title>Draft genome sequence of a variant of Elsinoe murrayae.</title>
        <authorList>
            <person name="Cheng Q."/>
        </authorList>
    </citation>
    <scope>NUCLEOTIDE SEQUENCE [LARGE SCALE GENOMIC DNA]</scope>
    <source>
        <strain evidence="2 3">CQ-2017a</strain>
    </source>
</reference>
<comment type="similarity">
    <text evidence="1">Belongs to the protease inhibitor I9 family.</text>
</comment>
<dbReference type="Gene3D" id="3.30.70.80">
    <property type="entry name" value="Peptidase S8 propeptide/proteinase inhibitor I9"/>
    <property type="match status" value="1"/>
</dbReference>
<evidence type="ECO:0000256" key="1">
    <source>
        <dbReference type="ARBA" id="ARBA00038069"/>
    </source>
</evidence>
<dbReference type="InterPro" id="IPR052471">
    <property type="entry name" value="PBI_I9"/>
</dbReference>
<dbReference type="InParanoid" id="A0A2K1QG94"/>
<organism evidence="2 3">
    <name type="scientific">Sphaceloma murrayae</name>
    <dbReference type="NCBI Taxonomy" id="2082308"/>
    <lineage>
        <taxon>Eukaryota</taxon>
        <taxon>Fungi</taxon>
        <taxon>Dikarya</taxon>
        <taxon>Ascomycota</taxon>
        <taxon>Pezizomycotina</taxon>
        <taxon>Dothideomycetes</taxon>
        <taxon>Dothideomycetidae</taxon>
        <taxon>Myriangiales</taxon>
        <taxon>Elsinoaceae</taxon>
        <taxon>Sphaceloma</taxon>
    </lineage>
</organism>